<accession>A0A1H7G2U5</accession>
<keyword evidence="3" id="KW-1185">Reference proteome</keyword>
<feature type="transmembrane region" description="Helical" evidence="1">
    <location>
        <begin position="49"/>
        <end position="66"/>
    </location>
</feature>
<organism evidence="2 3">
    <name type="scientific">Pseudobutyrivibrio ruminis</name>
    <dbReference type="NCBI Taxonomy" id="46206"/>
    <lineage>
        <taxon>Bacteria</taxon>
        <taxon>Bacillati</taxon>
        <taxon>Bacillota</taxon>
        <taxon>Clostridia</taxon>
        <taxon>Lachnospirales</taxon>
        <taxon>Lachnospiraceae</taxon>
        <taxon>Pseudobutyrivibrio</taxon>
    </lineage>
</organism>
<evidence type="ECO:0000313" key="2">
    <source>
        <dbReference type="EMBL" id="SEK32438.1"/>
    </source>
</evidence>
<feature type="transmembrane region" description="Helical" evidence="1">
    <location>
        <begin position="71"/>
        <end position="88"/>
    </location>
</feature>
<evidence type="ECO:0000313" key="3">
    <source>
        <dbReference type="Proteomes" id="UP000182321"/>
    </source>
</evidence>
<sequence>METKKKNLPAFNIKEFFTKENLPLITLIALGIFAIVAIVVSIVAFKINVVVACVMVILEAALAACLNKIPIWIHGLVIIAQIVCGIMASQVPFMILMACVYIFAIVFLYIWSSYDSSKLSK</sequence>
<dbReference type="AlphaFoldDB" id="A0A1H7G2U5"/>
<dbReference type="EMBL" id="FNZX01000004">
    <property type="protein sequence ID" value="SEK32438.1"/>
    <property type="molecule type" value="Genomic_DNA"/>
</dbReference>
<dbReference type="Proteomes" id="UP000182321">
    <property type="component" value="Unassembled WGS sequence"/>
</dbReference>
<protein>
    <submittedName>
        <fullName evidence="2">Uncharacterized protein</fullName>
    </submittedName>
</protein>
<feature type="transmembrane region" description="Helical" evidence="1">
    <location>
        <begin position="21"/>
        <end position="43"/>
    </location>
</feature>
<dbReference type="RefSeq" id="WP_074789027.1">
    <property type="nucleotide sequence ID" value="NZ_FNZX01000004.1"/>
</dbReference>
<keyword evidence="1" id="KW-0472">Membrane</keyword>
<evidence type="ECO:0000256" key="1">
    <source>
        <dbReference type="SAM" id="Phobius"/>
    </source>
</evidence>
<gene>
    <name evidence="2" type="ORF">SAMN02910377_00594</name>
</gene>
<keyword evidence="1" id="KW-1133">Transmembrane helix</keyword>
<proteinExistence type="predicted"/>
<reference evidence="3" key="1">
    <citation type="submission" date="2016-10" db="EMBL/GenBank/DDBJ databases">
        <authorList>
            <person name="Varghese N."/>
        </authorList>
    </citation>
    <scope>NUCLEOTIDE SEQUENCE [LARGE SCALE GENOMIC DNA]</scope>
    <source>
        <strain evidence="3">ACV-9</strain>
    </source>
</reference>
<feature type="transmembrane region" description="Helical" evidence="1">
    <location>
        <begin position="94"/>
        <end position="111"/>
    </location>
</feature>
<keyword evidence="1" id="KW-0812">Transmembrane</keyword>
<name>A0A1H7G2U5_9FIRM</name>